<name>A0ABQ7LSJ4_BRACM</name>
<evidence type="ECO:0000256" key="1">
    <source>
        <dbReference type="SAM" id="MobiDB-lite"/>
    </source>
</evidence>
<evidence type="ECO:0000313" key="2">
    <source>
        <dbReference type="EMBL" id="KAG5388721.1"/>
    </source>
</evidence>
<dbReference type="InterPro" id="IPR035979">
    <property type="entry name" value="RBD_domain_sf"/>
</dbReference>
<dbReference type="Proteomes" id="UP000823674">
    <property type="component" value="Chromosome A08"/>
</dbReference>
<feature type="compositionally biased region" description="Gly residues" evidence="1">
    <location>
        <begin position="167"/>
        <end position="180"/>
    </location>
</feature>
<accession>A0ABQ7LSJ4</accession>
<protein>
    <recommendedName>
        <fullName evidence="4">RRM domain-containing protein</fullName>
    </recommendedName>
</protein>
<sequence>MIEIEVETENIILAAEAMNNTVDQDLESLTCPCSRESGIGRFWCPLLSLMFPTTSTYFASKSSNEWKRCVSVAGWSSTVMEECSEMMKVTVSSLVPDCWGRDCEEDEEGGVERLTIAYIDFKERAEKAYDLNGTELGGWNILVDEAKSRDSSGGGFSGGGGGHFCGGGGHFGGGGSSGGGRGRDNGGGRGFSKPSYIPSGKKTTLDD</sequence>
<proteinExistence type="predicted"/>
<evidence type="ECO:0008006" key="4">
    <source>
        <dbReference type="Google" id="ProtNLM"/>
    </source>
</evidence>
<feature type="region of interest" description="Disordered" evidence="1">
    <location>
        <begin position="167"/>
        <end position="207"/>
    </location>
</feature>
<reference evidence="2 3" key="1">
    <citation type="submission" date="2021-03" db="EMBL/GenBank/DDBJ databases">
        <authorList>
            <person name="King G.J."/>
            <person name="Bancroft I."/>
            <person name="Baten A."/>
            <person name="Bloomfield J."/>
            <person name="Borpatragohain P."/>
            <person name="He Z."/>
            <person name="Irish N."/>
            <person name="Irwin J."/>
            <person name="Liu K."/>
            <person name="Mauleon R.P."/>
            <person name="Moore J."/>
            <person name="Morris R."/>
            <person name="Ostergaard L."/>
            <person name="Wang B."/>
            <person name="Wells R."/>
        </authorList>
    </citation>
    <scope>NUCLEOTIDE SEQUENCE [LARGE SCALE GENOMIC DNA]</scope>
    <source>
        <strain evidence="2">R-o-18</strain>
        <tissue evidence="2">Leaf</tissue>
    </source>
</reference>
<keyword evidence="3" id="KW-1185">Reference proteome</keyword>
<gene>
    <name evidence="2" type="primary">A08g504790.1_BraROA</name>
    <name evidence="2" type="ORF">IGI04_030262</name>
</gene>
<comment type="caution">
    <text evidence="2">The sequence shown here is derived from an EMBL/GenBank/DDBJ whole genome shotgun (WGS) entry which is preliminary data.</text>
</comment>
<evidence type="ECO:0000313" key="3">
    <source>
        <dbReference type="Proteomes" id="UP000823674"/>
    </source>
</evidence>
<dbReference type="EMBL" id="JADBGQ010000007">
    <property type="protein sequence ID" value="KAG5388721.1"/>
    <property type="molecule type" value="Genomic_DNA"/>
</dbReference>
<organism evidence="2 3">
    <name type="scientific">Brassica rapa subsp. trilocularis</name>
    <dbReference type="NCBI Taxonomy" id="1813537"/>
    <lineage>
        <taxon>Eukaryota</taxon>
        <taxon>Viridiplantae</taxon>
        <taxon>Streptophyta</taxon>
        <taxon>Embryophyta</taxon>
        <taxon>Tracheophyta</taxon>
        <taxon>Spermatophyta</taxon>
        <taxon>Magnoliopsida</taxon>
        <taxon>eudicotyledons</taxon>
        <taxon>Gunneridae</taxon>
        <taxon>Pentapetalae</taxon>
        <taxon>rosids</taxon>
        <taxon>malvids</taxon>
        <taxon>Brassicales</taxon>
        <taxon>Brassicaceae</taxon>
        <taxon>Brassiceae</taxon>
        <taxon>Brassica</taxon>
    </lineage>
</organism>
<dbReference type="SUPFAM" id="SSF54928">
    <property type="entry name" value="RNA-binding domain, RBD"/>
    <property type="match status" value="1"/>
</dbReference>